<dbReference type="RefSeq" id="WP_167703498.1">
    <property type="nucleotide sequence ID" value="NZ_CP118168.1"/>
</dbReference>
<organism evidence="3 4">
    <name type="scientific">Entomospira nematocerorum</name>
    <dbReference type="NCBI Taxonomy" id="2719987"/>
    <lineage>
        <taxon>Bacteria</taxon>
        <taxon>Pseudomonadati</taxon>
        <taxon>Spirochaetota</taxon>
        <taxon>Spirochaetia</taxon>
        <taxon>Spirochaetales</taxon>
        <taxon>Spirochaetaceae</taxon>
        <taxon>Entomospira</taxon>
    </lineage>
</organism>
<evidence type="ECO:0000256" key="1">
    <source>
        <dbReference type="SAM" id="SignalP"/>
    </source>
</evidence>
<keyword evidence="1" id="KW-0732">Signal</keyword>
<evidence type="ECO:0000259" key="2">
    <source>
        <dbReference type="Pfam" id="PF01764"/>
    </source>
</evidence>
<dbReference type="GO" id="GO:0006629">
    <property type="term" value="P:lipid metabolic process"/>
    <property type="evidence" value="ECO:0007669"/>
    <property type="project" value="InterPro"/>
</dbReference>
<name>A0A968KVA4_9SPIO</name>
<dbReference type="Gene3D" id="3.40.50.1820">
    <property type="entry name" value="alpha/beta hydrolase"/>
    <property type="match status" value="1"/>
</dbReference>
<accession>A0A968KVA4</accession>
<evidence type="ECO:0000313" key="3">
    <source>
        <dbReference type="EMBL" id="NIZ47073.1"/>
    </source>
</evidence>
<proteinExistence type="predicted"/>
<sequence length="307" mass="36027">MKRRIIQLICFVIICFSTHLAAKDFTFIDILEGLHETRYDRFSGYDGFDWMVRSYDEYKLVVIFFDSTTEYFDFRADASAVLSRFFQRGSTSEHRQERREDQVNRIKSIKNENKRAIKWQAYKEKLRDAMMTDTYFSLSAQNYILNSQLQQAWKLFLDVLVEESYQDYRILMVGHSFGSLLAQATTSRALMLNLIGDLNREIYAVTFGALGANGAVKNYLPKSYLSQFIYTFNRKEDIIVRIAWGGSLGREFWWPEHIRHVEIEDNAYAFLIDRILANHHLIPIILDLQAGLLPYADCFPWMASCEE</sequence>
<feature type="chain" id="PRO_5037604934" evidence="1">
    <location>
        <begin position="23"/>
        <end position="307"/>
    </location>
</feature>
<dbReference type="EMBL" id="JAATLK010000001">
    <property type="protein sequence ID" value="NIZ47073.1"/>
    <property type="molecule type" value="Genomic_DNA"/>
</dbReference>
<evidence type="ECO:0000313" key="4">
    <source>
        <dbReference type="Proteomes" id="UP000752013"/>
    </source>
</evidence>
<feature type="domain" description="Fungal lipase-type" evidence="2">
    <location>
        <begin position="130"/>
        <end position="242"/>
    </location>
</feature>
<dbReference type="Proteomes" id="UP000752013">
    <property type="component" value="Unassembled WGS sequence"/>
</dbReference>
<gene>
    <name evidence="3" type="ORF">HCT46_03985</name>
</gene>
<comment type="caution">
    <text evidence="3">The sequence shown here is derived from an EMBL/GenBank/DDBJ whole genome shotgun (WGS) entry which is preliminary data.</text>
</comment>
<dbReference type="Pfam" id="PF01764">
    <property type="entry name" value="Lipase_3"/>
    <property type="match status" value="1"/>
</dbReference>
<dbReference type="SUPFAM" id="SSF53474">
    <property type="entry name" value="alpha/beta-Hydrolases"/>
    <property type="match status" value="1"/>
</dbReference>
<dbReference type="InterPro" id="IPR002921">
    <property type="entry name" value="Fungal_lipase-type"/>
</dbReference>
<dbReference type="InterPro" id="IPR029058">
    <property type="entry name" value="AB_hydrolase_fold"/>
</dbReference>
<protein>
    <submittedName>
        <fullName evidence="3">Lipase family protein</fullName>
    </submittedName>
</protein>
<reference evidence="3" key="1">
    <citation type="submission" date="2020-03" db="EMBL/GenBank/DDBJ databases">
        <title>Spirochaetal bacteria isolated from arthropods constitute a novel genus Entomospira genus novum within the order Spirochaetales.</title>
        <authorList>
            <person name="Grana-Miraglia L."/>
            <person name="Sikutova S."/>
            <person name="Fingerle V."/>
            <person name="Sing A."/>
            <person name="Castillo-Ramirez S."/>
            <person name="Margos G."/>
            <person name="Rudolf I."/>
        </authorList>
    </citation>
    <scope>NUCLEOTIDE SEQUENCE</scope>
    <source>
        <strain evidence="3">BR208</strain>
    </source>
</reference>
<feature type="signal peptide" evidence="1">
    <location>
        <begin position="1"/>
        <end position="22"/>
    </location>
</feature>
<keyword evidence="4" id="KW-1185">Reference proteome</keyword>
<dbReference type="AlphaFoldDB" id="A0A968KVA4"/>